<name>A0A2G9RVH7_AQUCT</name>
<dbReference type="AlphaFoldDB" id="A0A2G9RVH7"/>
<accession>A0A2G9RVH7</accession>
<evidence type="ECO:0000256" key="1">
    <source>
        <dbReference type="SAM" id="MobiDB-lite"/>
    </source>
</evidence>
<dbReference type="Proteomes" id="UP000228934">
    <property type="component" value="Unassembled WGS sequence"/>
</dbReference>
<protein>
    <submittedName>
        <fullName evidence="2">Uncharacterized protein</fullName>
    </submittedName>
</protein>
<sequence>MFHIPISGLKYLCPKYTFCFIIIWEKRLGTSEDTRNPPLSKEGEQRIQQPEDVEEGEVEEVVEIVTTTGDVHVVEEQSAHFTSECAQMRIQDIMFCSRDLDIIKQKTNKVEQKLKNMIDVLGRI</sequence>
<evidence type="ECO:0000313" key="2">
    <source>
        <dbReference type="EMBL" id="PIO31765.1"/>
    </source>
</evidence>
<reference evidence="3" key="1">
    <citation type="journal article" date="2017" name="Nat. Commun.">
        <title>The North American bullfrog draft genome provides insight into hormonal regulation of long noncoding RNA.</title>
        <authorList>
            <person name="Hammond S.A."/>
            <person name="Warren R.L."/>
            <person name="Vandervalk B.P."/>
            <person name="Kucuk E."/>
            <person name="Khan H."/>
            <person name="Gibb E.A."/>
            <person name="Pandoh P."/>
            <person name="Kirk H."/>
            <person name="Zhao Y."/>
            <person name="Jones M."/>
            <person name="Mungall A.J."/>
            <person name="Coope R."/>
            <person name="Pleasance S."/>
            <person name="Moore R.A."/>
            <person name="Holt R.A."/>
            <person name="Round J.M."/>
            <person name="Ohora S."/>
            <person name="Walle B.V."/>
            <person name="Veldhoen N."/>
            <person name="Helbing C.C."/>
            <person name="Birol I."/>
        </authorList>
    </citation>
    <scope>NUCLEOTIDE SEQUENCE [LARGE SCALE GENOMIC DNA]</scope>
</reference>
<evidence type="ECO:0000313" key="3">
    <source>
        <dbReference type="Proteomes" id="UP000228934"/>
    </source>
</evidence>
<keyword evidence="3" id="KW-1185">Reference proteome</keyword>
<proteinExistence type="predicted"/>
<feature type="compositionally biased region" description="Basic and acidic residues" evidence="1">
    <location>
        <begin position="31"/>
        <end position="45"/>
    </location>
</feature>
<gene>
    <name evidence="2" type="ORF">AB205_0098730</name>
</gene>
<feature type="region of interest" description="Disordered" evidence="1">
    <location>
        <begin position="31"/>
        <end position="54"/>
    </location>
</feature>
<organism evidence="2 3">
    <name type="scientific">Aquarana catesbeiana</name>
    <name type="common">American bullfrog</name>
    <name type="synonym">Rana catesbeiana</name>
    <dbReference type="NCBI Taxonomy" id="8400"/>
    <lineage>
        <taxon>Eukaryota</taxon>
        <taxon>Metazoa</taxon>
        <taxon>Chordata</taxon>
        <taxon>Craniata</taxon>
        <taxon>Vertebrata</taxon>
        <taxon>Euteleostomi</taxon>
        <taxon>Amphibia</taxon>
        <taxon>Batrachia</taxon>
        <taxon>Anura</taxon>
        <taxon>Neobatrachia</taxon>
        <taxon>Ranoidea</taxon>
        <taxon>Ranidae</taxon>
        <taxon>Aquarana</taxon>
    </lineage>
</organism>
<dbReference type="EMBL" id="KV932527">
    <property type="protein sequence ID" value="PIO31765.1"/>
    <property type="molecule type" value="Genomic_DNA"/>
</dbReference>